<gene>
    <name evidence="2" type="ORF">J2S35_000146</name>
</gene>
<sequence length="63" mass="6741">MRTPTIVRFVAITGACLVLDIILYLALPRDVSALEAVLWALGAVAVGAAGAFGHDRFRDRSSR</sequence>
<comment type="caution">
    <text evidence="2">The sequence shown here is derived from an EMBL/GenBank/DDBJ whole genome shotgun (WGS) entry which is preliminary data.</text>
</comment>
<proteinExistence type="predicted"/>
<keyword evidence="3" id="KW-1185">Reference proteome</keyword>
<accession>A0AAE3YFR6</accession>
<keyword evidence="1" id="KW-1133">Transmembrane helix</keyword>
<evidence type="ECO:0000313" key="3">
    <source>
        <dbReference type="Proteomes" id="UP001247307"/>
    </source>
</evidence>
<dbReference type="RefSeq" id="WP_309848717.1">
    <property type="nucleotide sequence ID" value="NZ_BAAAIU010000004.1"/>
</dbReference>
<feature type="transmembrane region" description="Helical" evidence="1">
    <location>
        <begin position="33"/>
        <end position="53"/>
    </location>
</feature>
<dbReference type="Proteomes" id="UP001247307">
    <property type="component" value="Unassembled WGS sequence"/>
</dbReference>
<reference evidence="2" key="1">
    <citation type="submission" date="2023-07" db="EMBL/GenBank/DDBJ databases">
        <title>Sequencing the genomes of 1000 actinobacteria strains.</title>
        <authorList>
            <person name="Klenk H.-P."/>
        </authorList>
    </citation>
    <scope>NUCLEOTIDE SEQUENCE</scope>
    <source>
        <strain evidence="2">DSM 13988</strain>
    </source>
</reference>
<organism evidence="2 3">
    <name type="scientific">Falsarthrobacter nasiphocae</name>
    <dbReference type="NCBI Taxonomy" id="189863"/>
    <lineage>
        <taxon>Bacteria</taxon>
        <taxon>Bacillati</taxon>
        <taxon>Actinomycetota</taxon>
        <taxon>Actinomycetes</taxon>
        <taxon>Micrococcales</taxon>
        <taxon>Micrococcaceae</taxon>
        <taxon>Falsarthrobacter</taxon>
    </lineage>
</organism>
<name>A0AAE3YFR6_9MICC</name>
<feature type="transmembrane region" description="Helical" evidence="1">
    <location>
        <begin position="7"/>
        <end position="27"/>
    </location>
</feature>
<evidence type="ECO:0000256" key="1">
    <source>
        <dbReference type="SAM" id="Phobius"/>
    </source>
</evidence>
<keyword evidence="1" id="KW-0472">Membrane</keyword>
<dbReference type="EMBL" id="JAVDUI010000001">
    <property type="protein sequence ID" value="MDR6891206.1"/>
    <property type="molecule type" value="Genomic_DNA"/>
</dbReference>
<protein>
    <submittedName>
        <fullName evidence="2">Uncharacterized protein</fullName>
    </submittedName>
</protein>
<keyword evidence="1" id="KW-0812">Transmembrane</keyword>
<dbReference type="AlphaFoldDB" id="A0AAE3YFR6"/>
<evidence type="ECO:0000313" key="2">
    <source>
        <dbReference type="EMBL" id="MDR6891206.1"/>
    </source>
</evidence>